<evidence type="ECO:0000313" key="2">
    <source>
        <dbReference type="Proteomes" id="UP001283361"/>
    </source>
</evidence>
<dbReference type="AlphaFoldDB" id="A0AAE1B0T3"/>
<protein>
    <submittedName>
        <fullName evidence="1">Uncharacterized protein</fullName>
    </submittedName>
</protein>
<accession>A0AAE1B0T3</accession>
<comment type="caution">
    <text evidence="1">The sequence shown here is derived from an EMBL/GenBank/DDBJ whole genome shotgun (WGS) entry which is preliminary data.</text>
</comment>
<gene>
    <name evidence="1" type="ORF">RRG08_030464</name>
</gene>
<keyword evidence="2" id="KW-1185">Reference proteome</keyword>
<organism evidence="1 2">
    <name type="scientific">Elysia crispata</name>
    <name type="common">lettuce slug</name>
    <dbReference type="NCBI Taxonomy" id="231223"/>
    <lineage>
        <taxon>Eukaryota</taxon>
        <taxon>Metazoa</taxon>
        <taxon>Spiralia</taxon>
        <taxon>Lophotrochozoa</taxon>
        <taxon>Mollusca</taxon>
        <taxon>Gastropoda</taxon>
        <taxon>Heterobranchia</taxon>
        <taxon>Euthyneura</taxon>
        <taxon>Panpulmonata</taxon>
        <taxon>Sacoglossa</taxon>
        <taxon>Placobranchoidea</taxon>
        <taxon>Plakobranchidae</taxon>
        <taxon>Elysia</taxon>
    </lineage>
</organism>
<dbReference type="EMBL" id="JAWDGP010000795">
    <property type="protein sequence ID" value="KAK3797239.1"/>
    <property type="molecule type" value="Genomic_DNA"/>
</dbReference>
<name>A0AAE1B0T3_9GAST</name>
<dbReference type="Proteomes" id="UP001283361">
    <property type="component" value="Unassembled WGS sequence"/>
</dbReference>
<evidence type="ECO:0000313" key="1">
    <source>
        <dbReference type="EMBL" id="KAK3797239.1"/>
    </source>
</evidence>
<reference evidence="1" key="1">
    <citation type="journal article" date="2023" name="G3 (Bethesda)">
        <title>A reference genome for the long-term kleptoplast-retaining sea slug Elysia crispata morphotype clarki.</title>
        <authorList>
            <person name="Eastman K.E."/>
            <person name="Pendleton A.L."/>
            <person name="Shaikh M.A."/>
            <person name="Suttiyut T."/>
            <person name="Ogas R."/>
            <person name="Tomko P."/>
            <person name="Gavelis G."/>
            <person name="Widhalm J.R."/>
            <person name="Wisecaver J.H."/>
        </authorList>
    </citation>
    <scope>NUCLEOTIDE SEQUENCE</scope>
    <source>
        <strain evidence="1">ECLA1</strain>
    </source>
</reference>
<proteinExistence type="predicted"/>
<sequence>MNYQDSAKVNLAFLSSENPPRTSFSLCLSKLSRRLGTELVCSFANIFAKKETGVTGAELFLYKLIILKVVKVTF</sequence>